<feature type="region of interest" description="Disordered" evidence="1">
    <location>
        <begin position="96"/>
        <end position="135"/>
    </location>
</feature>
<feature type="region of interest" description="Disordered" evidence="1">
    <location>
        <begin position="527"/>
        <end position="654"/>
    </location>
</feature>
<sequence>MTAPPTQRPIFTAPFLSPDASVSLDIDATSPWATMGPFAVNAQLSPRKSPTPPSTTTNERKKKADNGGALLFITGTKPADFKARGVMTQVRKQAMDSYLKKEKRPRKNNPRSGKQSEDDDSQGSTRGSVGSEEPDVVDAVLASSDALSVYQGDRKRKPTSSIPSPASSGHGRTTPDSTRIPRIPPVLDMVLSSAPIVQPMRAGIPLPYMQTSPRPFQSIGKPFDPFRTMFQSHHPFVSVEELKWHCSRFFGTRAMGLYWIPTLVKSPHAFLSTLCIASTHYDAVHNAQIESLQTTALRQEVIHLIHQNILNPETKVDDYNIIALTQLIASEIIAREDATLGFHEAGIEAMVRTRGGLNKLGVNGRLAHTLSWVSIESAILREAKPKTMYTDFLTSYHSSSQTKSYPPTATLPESPLYVPRGEFTTLERSTRCSARTLDLLKDIRMMLDLFLHETKRSRQNAQSLRNIYKRITMQYPTAAMLAKTNVMTAREWTYESLRVAAVVLATAIVRRCPLSEALGLVAGSEGTMAEEGEASKSGPSTSPTTTMKTALRHDSPVTTFSTLPSYTSTAAPPSSFASQPQQNTYTHPSIASTISTSSSHTSSSSPSTINTATSTTSTSIPPPFPSTSIPTPSHPFFPTTTSPAPPPPPSQPTTHLLALRAALENSNLSDCWGDMAGVLLWISLVMGAATAAPCRRGTSLSTSLSTSTSTNAAATASSSASSSSSHSHPTSSTTTALLAQTPSISPRIPTARDTKIPKDLRKWFAALVMRCSITLCFEHPVGVAGTVGRMGEVVEMLGEGCARDVEDGIAKRRRRV</sequence>
<dbReference type="PANTHER" id="PTHR37540:SF5">
    <property type="entry name" value="TRANSCRIPTION FACTOR DOMAIN-CONTAINING PROTEIN"/>
    <property type="match status" value="1"/>
</dbReference>
<feature type="compositionally biased region" description="Polar residues" evidence="1">
    <location>
        <begin position="159"/>
        <end position="177"/>
    </location>
</feature>
<feature type="region of interest" description="Disordered" evidence="1">
    <location>
        <begin position="716"/>
        <end position="751"/>
    </location>
</feature>
<dbReference type="Proteomes" id="UP000800097">
    <property type="component" value="Unassembled WGS sequence"/>
</dbReference>
<feature type="region of interest" description="Disordered" evidence="1">
    <location>
        <begin position="37"/>
        <end position="69"/>
    </location>
</feature>
<evidence type="ECO:0000313" key="2">
    <source>
        <dbReference type="EMBL" id="KAF2276050.1"/>
    </source>
</evidence>
<dbReference type="EMBL" id="ML986494">
    <property type="protein sequence ID" value="KAF2276050.1"/>
    <property type="molecule type" value="Genomic_DNA"/>
</dbReference>
<dbReference type="RefSeq" id="XP_033653589.1">
    <property type="nucleotide sequence ID" value="XM_033798398.1"/>
</dbReference>
<feature type="compositionally biased region" description="Low complexity" evidence="1">
    <location>
        <begin position="626"/>
        <end position="642"/>
    </location>
</feature>
<dbReference type="OrthoDB" id="4159781at2759"/>
<feature type="region of interest" description="Disordered" evidence="1">
    <location>
        <begin position="148"/>
        <end position="182"/>
    </location>
</feature>
<dbReference type="GeneID" id="54551573"/>
<keyword evidence="3" id="KW-1185">Reference proteome</keyword>
<dbReference type="AlphaFoldDB" id="A0A6A6JHB9"/>
<accession>A0A6A6JHB9</accession>
<protein>
    <recommendedName>
        <fullName evidence="4">Tachykinin family protein</fullName>
    </recommendedName>
</protein>
<feature type="compositionally biased region" description="Low complexity" evidence="1">
    <location>
        <begin position="535"/>
        <end position="549"/>
    </location>
</feature>
<proteinExistence type="predicted"/>
<feature type="compositionally biased region" description="Low complexity" evidence="1">
    <location>
        <begin position="716"/>
        <end position="743"/>
    </location>
</feature>
<gene>
    <name evidence="2" type="ORF">EI97DRAFT_433461</name>
</gene>
<name>A0A6A6JHB9_WESOR</name>
<reference evidence="2" key="1">
    <citation type="journal article" date="2020" name="Stud. Mycol.">
        <title>101 Dothideomycetes genomes: a test case for predicting lifestyles and emergence of pathogens.</title>
        <authorList>
            <person name="Haridas S."/>
            <person name="Albert R."/>
            <person name="Binder M."/>
            <person name="Bloem J."/>
            <person name="Labutti K."/>
            <person name="Salamov A."/>
            <person name="Andreopoulos B."/>
            <person name="Baker S."/>
            <person name="Barry K."/>
            <person name="Bills G."/>
            <person name="Bluhm B."/>
            <person name="Cannon C."/>
            <person name="Castanera R."/>
            <person name="Culley D."/>
            <person name="Daum C."/>
            <person name="Ezra D."/>
            <person name="Gonzalez J."/>
            <person name="Henrissat B."/>
            <person name="Kuo A."/>
            <person name="Liang C."/>
            <person name="Lipzen A."/>
            <person name="Lutzoni F."/>
            <person name="Magnuson J."/>
            <person name="Mondo S."/>
            <person name="Nolan M."/>
            <person name="Ohm R."/>
            <person name="Pangilinan J."/>
            <person name="Park H.-J."/>
            <person name="Ramirez L."/>
            <person name="Alfaro M."/>
            <person name="Sun H."/>
            <person name="Tritt A."/>
            <person name="Yoshinaga Y."/>
            <person name="Zwiers L.-H."/>
            <person name="Turgeon B."/>
            <person name="Goodwin S."/>
            <person name="Spatafora J."/>
            <person name="Crous P."/>
            <person name="Grigoriev I."/>
        </authorList>
    </citation>
    <scope>NUCLEOTIDE SEQUENCE</scope>
    <source>
        <strain evidence="2">CBS 379.55</strain>
    </source>
</reference>
<feature type="compositionally biased region" description="Low complexity" evidence="1">
    <location>
        <begin position="561"/>
        <end position="619"/>
    </location>
</feature>
<evidence type="ECO:0000313" key="3">
    <source>
        <dbReference type="Proteomes" id="UP000800097"/>
    </source>
</evidence>
<dbReference type="PANTHER" id="PTHR37540">
    <property type="entry name" value="TRANSCRIPTION FACTOR (ACR-2), PUTATIVE-RELATED-RELATED"/>
    <property type="match status" value="1"/>
</dbReference>
<organism evidence="2 3">
    <name type="scientific">Westerdykella ornata</name>
    <dbReference type="NCBI Taxonomy" id="318751"/>
    <lineage>
        <taxon>Eukaryota</taxon>
        <taxon>Fungi</taxon>
        <taxon>Dikarya</taxon>
        <taxon>Ascomycota</taxon>
        <taxon>Pezizomycotina</taxon>
        <taxon>Dothideomycetes</taxon>
        <taxon>Pleosporomycetidae</taxon>
        <taxon>Pleosporales</taxon>
        <taxon>Sporormiaceae</taxon>
        <taxon>Westerdykella</taxon>
    </lineage>
</organism>
<evidence type="ECO:0000256" key="1">
    <source>
        <dbReference type="SAM" id="MobiDB-lite"/>
    </source>
</evidence>
<evidence type="ECO:0008006" key="4">
    <source>
        <dbReference type="Google" id="ProtNLM"/>
    </source>
</evidence>